<dbReference type="PROSITE" id="PS51352">
    <property type="entry name" value="THIOREDOXIN_2"/>
    <property type="match status" value="1"/>
</dbReference>
<evidence type="ECO:0000313" key="13">
    <source>
        <dbReference type="EMBL" id="KAK6737601.1"/>
    </source>
</evidence>
<keyword evidence="10" id="KW-0472">Membrane</keyword>
<dbReference type="PANTHER" id="PTHR22897">
    <property type="entry name" value="QUIESCIN Q6-RELATED SULFHYDRYL OXIDASE"/>
    <property type="match status" value="1"/>
</dbReference>
<evidence type="ECO:0000256" key="3">
    <source>
        <dbReference type="ARBA" id="ARBA00022630"/>
    </source>
</evidence>
<feature type="domain" description="Thioredoxin" evidence="12">
    <location>
        <begin position="28"/>
        <end position="148"/>
    </location>
</feature>
<dbReference type="Pfam" id="PF00085">
    <property type="entry name" value="Thioredoxin"/>
    <property type="match status" value="1"/>
</dbReference>
<keyword evidence="10" id="KW-1133">Transmembrane helix</keyword>
<dbReference type="Gene3D" id="1.20.120.1960">
    <property type="entry name" value="QSOX sulfhydryl oxidase domain"/>
    <property type="match status" value="1"/>
</dbReference>
<comment type="cofactor">
    <cofactor evidence="1 10">
        <name>FAD</name>
        <dbReference type="ChEBI" id="CHEBI:57692"/>
    </cofactor>
</comment>
<keyword evidence="8" id="KW-0325">Glycoprotein</keyword>
<comment type="catalytic activity">
    <reaction evidence="9 10">
        <text>2 R'C(R)SH + O2 = R'C(R)S-S(R)CR' + H2O2</text>
        <dbReference type="Rhea" id="RHEA:17357"/>
        <dbReference type="ChEBI" id="CHEBI:15379"/>
        <dbReference type="ChEBI" id="CHEBI:16240"/>
        <dbReference type="ChEBI" id="CHEBI:16520"/>
        <dbReference type="ChEBI" id="CHEBI:17412"/>
        <dbReference type="EC" id="1.8.3.2"/>
    </reaction>
</comment>
<feature type="domain" description="ERV/ALR sulfhydryl oxidase" evidence="11">
    <location>
        <begin position="402"/>
        <end position="508"/>
    </location>
</feature>
<dbReference type="CDD" id="cd02992">
    <property type="entry name" value="PDI_a_QSOX"/>
    <property type="match status" value="1"/>
</dbReference>
<dbReference type="EMBL" id="JAVFWL010000002">
    <property type="protein sequence ID" value="KAK6737601.1"/>
    <property type="molecule type" value="Genomic_DNA"/>
</dbReference>
<keyword evidence="4" id="KW-0732">Signal</keyword>
<dbReference type="SUPFAM" id="SSF69000">
    <property type="entry name" value="FAD-dependent thiol oxidase"/>
    <property type="match status" value="1"/>
</dbReference>
<evidence type="ECO:0000259" key="11">
    <source>
        <dbReference type="PROSITE" id="PS51324"/>
    </source>
</evidence>
<name>A0ABR1CGM7_NECAM</name>
<protein>
    <recommendedName>
        <fullName evidence="10">Sulfhydryl oxidase</fullName>
        <ecNumber evidence="10">1.8.3.2</ecNumber>
    </recommendedName>
</protein>
<evidence type="ECO:0000256" key="8">
    <source>
        <dbReference type="ARBA" id="ARBA00023180"/>
    </source>
</evidence>
<evidence type="ECO:0000259" key="12">
    <source>
        <dbReference type="PROSITE" id="PS51352"/>
    </source>
</evidence>
<comment type="similarity">
    <text evidence="2">Belongs to the quiescin-sulfhydryl oxidase (QSOX) family.</text>
</comment>
<evidence type="ECO:0000256" key="2">
    <source>
        <dbReference type="ARBA" id="ARBA00006041"/>
    </source>
</evidence>
<evidence type="ECO:0000256" key="4">
    <source>
        <dbReference type="ARBA" id="ARBA00022729"/>
    </source>
</evidence>
<feature type="transmembrane region" description="Helical" evidence="10">
    <location>
        <begin position="622"/>
        <end position="641"/>
    </location>
</feature>
<evidence type="ECO:0000256" key="5">
    <source>
        <dbReference type="ARBA" id="ARBA00022827"/>
    </source>
</evidence>
<keyword evidence="7" id="KW-1015">Disulfide bond</keyword>
<dbReference type="InterPro" id="IPR036249">
    <property type="entry name" value="Thioredoxin-like_sf"/>
</dbReference>
<evidence type="ECO:0000256" key="10">
    <source>
        <dbReference type="RuleBase" id="RU371123"/>
    </source>
</evidence>
<dbReference type="Proteomes" id="UP001303046">
    <property type="component" value="Unassembled WGS sequence"/>
</dbReference>
<gene>
    <name evidence="13" type="primary">Necator_chrII.g7776</name>
    <name evidence="13" type="ORF">RB195_019982</name>
</gene>
<dbReference type="InterPro" id="IPR042568">
    <property type="entry name" value="QSOX_FAD-bd_sf"/>
</dbReference>
<evidence type="ECO:0000256" key="7">
    <source>
        <dbReference type="ARBA" id="ARBA00023157"/>
    </source>
</evidence>
<dbReference type="InterPro" id="IPR040986">
    <property type="entry name" value="QSOX_FAD-bd_dom"/>
</dbReference>
<sequence length="674" mass="77500">MQVGVTEKVHDNADARYRYRFVSADSLYDANDPILELDVDSFNGAVYNSDKAHFVEFYSSWCGACIAYAPTFKQFARHLASWKPFVQVTAVNCADEKNMPLCREHSVNSFPTIKYFKHRASDKNDGQLYKGNKFEVEQMERDVAAFVRADYEQQKHRLSGIFEPIGDSKTLDDIWTSSGSVNFIGVAVQENPASWAWALQINFYNDRNIHIVLARPQHPEVVKQLSADANNRFLLYRRGEFSPVWTSPDSAKWTDIQEKINQLVSETQGVVAAPKGSDAAAKPVAVEPQAPAPVANIDMRQYQVQLVDLRSTISYMLFQEIPRRQVIGGDDLVALKQWVRAMSKYAPGTTPMRRLLHRMNEWLQSQGSSITYEDWSNKLEEIHVALGNPLPKKIEWLACAGSKPNLRGYTCGVWTLAHAMAAEAYKTEEHNTTFKPLDEVLEPFHQFIVRFLSCEWCAKNFRKEVVTHKLDQVSTRPEMVMWLWRVHNFVNARLSGYHSDDPKFPKRQFPPSVLCGQCYDTNGAFDETAILNFLITYYTDVRQDSVQAPPEYKVNEYKDGKLQAVGARHLNPKFAVHAEKVAKLEEAEERLKKELDASPQRQWKDIEGYENLSSYTSGRSHFYFVWLVVIGIVIIIAYCKYRRNRSKFWKTFYYHNDFKLCPWSSDSAGRKYAV</sequence>
<keyword evidence="14" id="KW-1185">Reference proteome</keyword>
<accession>A0ABR1CGM7</accession>
<dbReference type="Pfam" id="PF18371">
    <property type="entry name" value="FAD_SOX"/>
    <property type="match status" value="1"/>
</dbReference>
<evidence type="ECO:0000256" key="9">
    <source>
        <dbReference type="ARBA" id="ARBA00048864"/>
    </source>
</evidence>
<keyword evidence="10" id="KW-0812">Transmembrane</keyword>
<comment type="caution">
    <text evidence="13">The sequence shown here is derived from an EMBL/GenBank/DDBJ whole genome shotgun (WGS) entry which is preliminary data.</text>
</comment>
<reference evidence="13 14" key="1">
    <citation type="submission" date="2023-08" db="EMBL/GenBank/DDBJ databases">
        <title>A Necator americanus chromosomal reference genome.</title>
        <authorList>
            <person name="Ilik V."/>
            <person name="Petrzelkova K.J."/>
            <person name="Pardy F."/>
            <person name="Fuh T."/>
            <person name="Niatou-Singa F.S."/>
            <person name="Gouil Q."/>
            <person name="Baker L."/>
            <person name="Ritchie M.E."/>
            <person name="Jex A.R."/>
            <person name="Gazzola D."/>
            <person name="Li H."/>
            <person name="Toshio Fujiwara R."/>
            <person name="Zhan B."/>
            <person name="Aroian R.V."/>
            <person name="Pafco B."/>
            <person name="Schwarz E.M."/>
        </authorList>
    </citation>
    <scope>NUCLEOTIDE SEQUENCE [LARGE SCALE GENOMIC DNA]</scope>
    <source>
        <strain evidence="13 14">Aroian</strain>
        <tissue evidence="13">Whole animal</tissue>
    </source>
</reference>
<dbReference type="InterPro" id="IPR039798">
    <property type="entry name" value="Sulfhydryl_oxidase"/>
</dbReference>
<evidence type="ECO:0000313" key="14">
    <source>
        <dbReference type="Proteomes" id="UP001303046"/>
    </source>
</evidence>
<dbReference type="InterPro" id="IPR013766">
    <property type="entry name" value="Thioredoxin_domain"/>
</dbReference>
<dbReference type="SUPFAM" id="SSF52833">
    <property type="entry name" value="Thioredoxin-like"/>
    <property type="match status" value="1"/>
</dbReference>
<evidence type="ECO:0000256" key="6">
    <source>
        <dbReference type="ARBA" id="ARBA00023002"/>
    </source>
</evidence>
<dbReference type="PANTHER" id="PTHR22897:SF26">
    <property type="entry name" value="SULFHYDRYL OXIDASE"/>
    <property type="match status" value="1"/>
</dbReference>
<dbReference type="EC" id="1.8.3.2" evidence="10"/>
<keyword evidence="3 10" id="KW-0285">Flavoprotein</keyword>
<evidence type="ECO:0000256" key="1">
    <source>
        <dbReference type="ARBA" id="ARBA00001974"/>
    </source>
</evidence>
<organism evidence="13 14">
    <name type="scientific">Necator americanus</name>
    <name type="common">Human hookworm</name>
    <dbReference type="NCBI Taxonomy" id="51031"/>
    <lineage>
        <taxon>Eukaryota</taxon>
        <taxon>Metazoa</taxon>
        <taxon>Ecdysozoa</taxon>
        <taxon>Nematoda</taxon>
        <taxon>Chromadorea</taxon>
        <taxon>Rhabditida</taxon>
        <taxon>Rhabditina</taxon>
        <taxon>Rhabditomorpha</taxon>
        <taxon>Strongyloidea</taxon>
        <taxon>Ancylostomatidae</taxon>
        <taxon>Bunostominae</taxon>
        <taxon>Necator</taxon>
    </lineage>
</organism>
<dbReference type="Gene3D" id="3.40.30.10">
    <property type="entry name" value="Glutaredoxin"/>
    <property type="match status" value="1"/>
</dbReference>
<dbReference type="Pfam" id="PF04777">
    <property type="entry name" value="Evr1_Alr"/>
    <property type="match status" value="1"/>
</dbReference>
<proteinExistence type="inferred from homology"/>
<dbReference type="PROSITE" id="PS51324">
    <property type="entry name" value="ERV_ALR"/>
    <property type="match status" value="1"/>
</dbReference>
<dbReference type="InterPro" id="IPR017905">
    <property type="entry name" value="ERV/ALR_sulphydryl_oxidase"/>
</dbReference>
<keyword evidence="6 10" id="KW-0560">Oxidoreductase</keyword>
<dbReference type="InterPro" id="IPR036774">
    <property type="entry name" value="ERV/ALR_sulphydryl_oxid_sf"/>
</dbReference>
<dbReference type="Gene3D" id="1.20.120.310">
    <property type="entry name" value="ERV/ALR sulfhydryl oxidase domain"/>
    <property type="match status" value="1"/>
</dbReference>
<keyword evidence="5 10" id="KW-0274">FAD</keyword>